<evidence type="ECO:0000313" key="3">
    <source>
        <dbReference type="Proteomes" id="UP000039865"/>
    </source>
</evidence>
<organism evidence="2 3">
    <name type="scientific">Stylonychia lemnae</name>
    <name type="common">Ciliate</name>
    <dbReference type="NCBI Taxonomy" id="5949"/>
    <lineage>
        <taxon>Eukaryota</taxon>
        <taxon>Sar</taxon>
        <taxon>Alveolata</taxon>
        <taxon>Ciliophora</taxon>
        <taxon>Intramacronucleata</taxon>
        <taxon>Spirotrichea</taxon>
        <taxon>Stichotrichia</taxon>
        <taxon>Sporadotrichida</taxon>
        <taxon>Oxytrichidae</taxon>
        <taxon>Stylonychinae</taxon>
        <taxon>Stylonychia</taxon>
    </lineage>
</organism>
<dbReference type="InParanoid" id="A0A078BDM2"/>
<feature type="transmembrane region" description="Helical" evidence="1">
    <location>
        <begin position="99"/>
        <end position="125"/>
    </location>
</feature>
<feature type="transmembrane region" description="Helical" evidence="1">
    <location>
        <begin position="191"/>
        <end position="215"/>
    </location>
</feature>
<evidence type="ECO:0008006" key="4">
    <source>
        <dbReference type="Google" id="ProtNLM"/>
    </source>
</evidence>
<keyword evidence="3" id="KW-1185">Reference proteome</keyword>
<evidence type="ECO:0000313" key="2">
    <source>
        <dbReference type="EMBL" id="CDW91282.1"/>
    </source>
</evidence>
<gene>
    <name evidence="2" type="primary">Contig11439.g12239</name>
    <name evidence="2" type="ORF">STYLEM_20435</name>
</gene>
<keyword evidence="1" id="KW-0472">Membrane</keyword>
<protein>
    <recommendedName>
        <fullName evidence="4">Transmembrane protein</fullName>
    </recommendedName>
</protein>
<feature type="transmembrane region" description="Helical" evidence="1">
    <location>
        <begin position="56"/>
        <end position="79"/>
    </location>
</feature>
<keyword evidence="1" id="KW-1133">Transmembrane helix</keyword>
<feature type="transmembrane region" description="Helical" evidence="1">
    <location>
        <begin position="145"/>
        <end position="166"/>
    </location>
</feature>
<dbReference type="AlphaFoldDB" id="A0A078BDM2"/>
<dbReference type="EMBL" id="CCKQ01019261">
    <property type="protein sequence ID" value="CDW91282.1"/>
    <property type="molecule type" value="Genomic_DNA"/>
</dbReference>
<name>A0A078BDM2_STYLE</name>
<keyword evidence="1" id="KW-0812">Transmembrane</keyword>
<sequence length="310" mass="35435">MSLFDQKSPLKDLEISHEQRYGLLDVGKASYNRQEELLHKKQLSLFLLRLKRIAQLLLAFSLFIILNDCVGLSSTPFYFPRVGCNLLEPNHACNTLKHLSSALYIIEMSGGFLLAAQASGIYYFLDNQQNSKTSANVRNLTKAFLGLYIIIVITRIILFTQLLSWAQNEIPNTQQESNFGVFLGNFVETEALQIIVTLLILLSIISCFVLSFLSIRYITIVDNMTHNQRNHKLRYYGILGQLEQAKSFELQMSLMNKSHQEQNPDESSSVVANFDDNSNRNVKYQQQVTGNFNRFSEKILEELKVSDSDE</sequence>
<dbReference type="Proteomes" id="UP000039865">
    <property type="component" value="Unassembled WGS sequence"/>
</dbReference>
<accession>A0A078BDM2</accession>
<reference evidence="2 3" key="1">
    <citation type="submission" date="2014-06" db="EMBL/GenBank/DDBJ databases">
        <authorList>
            <person name="Swart Estienne"/>
        </authorList>
    </citation>
    <scope>NUCLEOTIDE SEQUENCE [LARGE SCALE GENOMIC DNA]</scope>
    <source>
        <strain evidence="2 3">130c</strain>
    </source>
</reference>
<proteinExistence type="predicted"/>
<evidence type="ECO:0000256" key="1">
    <source>
        <dbReference type="SAM" id="Phobius"/>
    </source>
</evidence>